<reference evidence="3 4" key="1">
    <citation type="submission" date="2018-06" db="EMBL/GenBank/DDBJ databases">
        <title>Genomic Encyclopedia of Type Strains, Phase IV (KMG-IV): sequencing the most valuable type-strain genomes for metagenomic binning, comparative biology and taxonomic classification.</title>
        <authorList>
            <person name="Goeker M."/>
        </authorList>
    </citation>
    <scope>NUCLEOTIDE SEQUENCE [LARGE SCALE GENOMIC DNA]</scope>
    <source>
        <strain evidence="3 4">DSM 25532</strain>
    </source>
</reference>
<dbReference type="Gene3D" id="3.60.10.10">
    <property type="entry name" value="Endonuclease/exonuclease/phosphatase"/>
    <property type="match status" value="1"/>
</dbReference>
<feature type="domain" description="Endonuclease/exonuclease/phosphatase" evidence="2">
    <location>
        <begin position="66"/>
        <end position="298"/>
    </location>
</feature>
<dbReference type="InterPro" id="IPR005135">
    <property type="entry name" value="Endo/exonuclease/phosphatase"/>
</dbReference>
<dbReference type="Proteomes" id="UP000253426">
    <property type="component" value="Unassembled WGS sequence"/>
</dbReference>
<evidence type="ECO:0000259" key="2">
    <source>
        <dbReference type="Pfam" id="PF03372"/>
    </source>
</evidence>
<dbReference type="GO" id="GO:0003824">
    <property type="term" value="F:catalytic activity"/>
    <property type="evidence" value="ECO:0007669"/>
    <property type="project" value="InterPro"/>
</dbReference>
<dbReference type="AlphaFoldDB" id="A0A366HVW2"/>
<organism evidence="3 4">
    <name type="scientific">Roseimicrobium gellanilyticum</name>
    <dbReference type="NCBI Taxonomy" id="748857"/>
    <lineage>
        <taxon>Bacteria</taxon>
        <taxon>Pseudomonadati</taxon>
        <taxon>Verrucomicrobiota</taxon>
        <taxon>Verrucomicrobiia</taxon>
        <taxon>Verrucomicrobiales</taxon>
        <taxon>Verrucomicrobiaceae</taxon>
        <taxon>Roseimicrobium</taxon>
    </lineage>
</organism>
<dbReference type="EMBL" id="QNRR01000001">
    <property type="protein sequence ID" value="RBP48217.1"/>
    <property type="molecule type" value="Genomic_DNA"/>
</dbReference>
<gene>
    <name evidence="3" type="ORF">DES53_1011018</name>
</gene>
<evidence type="ECO:0000256" key="1">
    <source>
        <dbReference type="SAM" id="SignalP"/>
    </source>
</evidence>
<name>A0A366HVW2_9BACT</name>
<dbReference type="Pfam" id="PF03372">
    <property type="entry name" value="Exo_endo_phos"/>
    <property type="match status" value="1"/>
</dbReference>
<sequence>MKRFSFILVAWVVWLATAAILPAQETPKVVPRRQVTMCSYNLKNYLKMERFVKGVRTEGIDKPENEKEAVVKSIVAIQPDILGLCEIGTMEDVQGLQRRLKEAGLDLPHVEMAGGGDATRKLALLTHLPIVARHSQTKLSYQIGQHIFPVSRGFLDATVLLRPGWELRCVGVHLKSRREVPEGDQALMRRNEAHLLRTHLEGVLKAKPETKVVCYGDFNAHAHEAAMVEIEGVPGMELSMRDVRLRDRHGLTWTHYWEFADVYSRFDYFFVSRELQQHVNHKESYIYDTENFDEASDHRPIVLKIDLAK</sequence>
<dbReference type="RefSeq" id="WP_147263221.1">
    <property type="nucleotide sequence ID" value="NZ_QNRR01000001.1"/>
</dbReference>
<evidence type="ECO:0000313" key="4">
    <source>
        <dbReference type="Proteomes" id="UP000253426"/>
    </source>
</evidence>
<dbReference type="SUPFAM" id="SSF56219">
    <property type="entry name" value="DNase I-like"/>
    <property type="match status" value="1"/>
</dbReference>
<dbReference type="OrthoDB" id="186070at2"/>
<feature type="chain" id="PRO_5016743864" description="Endonuclease/exonuclease/phosphatase domain-containing protein" evidence="1">
    <location>
        <begin position="24"/>
        <end position="309"/>
    </location>
</feature>
<proteinExistence type="predicted"/>
<feature type="signal peptide" evidence="1">
    <location>
        <begin position="1"/>
        <end position="23"/>
    </location>
</feature>
<protein>
    <recommendedName>
        <fullName evidence="2">Endonuclease/exonuclease/phosphatase domain-containing protein</fullName>
    </recommendedName>
</protein>
<accession>A0A366HVW2</accession>
<keyword evidence="4" id="KW-1185">Reference proteome</keyword>
<keyword evidence="1" id="KW-0732">Signal</keyword>
<dbReference type="PANTHER" id="PTHR42834">
    <property type="entry name" value="ENDONUCLEASE/EXONUCLEASE/PHOSPHATASE FAMILY PROTEIN (AFU_ORTHOLOGUE AFUA_3G09210)"/>
    <property type="match status" value="1"/>
</dbReference>
<dbReference type="PANTHER" id="PTHR42834:SF1">
    <property type="entry name" value="ENDONUCLEASE_EXONUCLEASE_PHOSPHATASE FAMILY PROTEIN (AFU_ORTHOLOGUE AFUA_3G09210)"/>
    <property type="match status" value="1"/>
</dbReference>
<evidence type="ECO:0000313" key="3">
    <source>
        <dbReference type="EMBL" id="RBP48217.1"/>
    </source>
</evidence>
<dbReference type="InterPro" id="IPR036691">
    <property type="entry name" value="Endo/exonu/phosph_ase_sf"/>
</dbReference>
<comment type="caution">
    <text evidence="3">The sequence shown here is derived from an EMBL/GenBank/DDBJ whole genome shotgun (WGS) entry which is preliminary data.</text>
</comment>